<evidence type="ECO:0000313" key="3">
    <source>
        <dbReference type="Proteomes" id="UP000263957"/>
    </source>
</evidence>
<accession>A0A356W7W1</accession>
<keyword evidence="2" id="KW-0547">Nucleotide-binding</keyword>
<dbReference type="InterPro" id="IPR036890">
    <property type="entry name" value="HATPase_C_sf"/>
</dbReference>
<dbReference type="PROSITE" id="PS50109">
    <property type="entry name" value="HIS_KIN"/>
    <property type="match status" value="1"/>
</dbReference>
<dbReference type="InterPro" id="IPR043836">
    <property type="entry name" value="DHp"/>
</dbReference>
<comment type="caution">
    <text evidence="2">The sequence shown here is derived from an EMBL/GenBank/DDBJ whole genome shotgun (WGS) entry which is preliminary data.</text>
</comment>
<gene>
    <name evidence="2" type="ORF">DD728_11185</name>
</gene>
<evidence type="ECO:0000313" key="2">
    <source>
        <dbReference type="EMBL" id="HBQ49423.1"/>
    </source>
</evidence>
<feature type="domain" description="Histidine kinase" evidence="1">
    <location>
        <begin position="778"/>
        <end position="986"/>
    </location>
</feature>
<reference evidence="2 3" key="1">
    <citation type="journal article" date="2018" name="Nat. Biotechnol.">
        <title>A standardized bacterial taxonomy based on genome phylogeny substantially revises the tree of life.</title>
        <authorList>
            <person name="Parks D.H."/>
            <person name="Chuvochina M."/>
            <person name="Waite D.W."/>
            <person name="Rinke C."/>
            <person name="Skarshewski A."/>
            <person name="Chaumeil P.A."/>
            <person name="Hugenholtz P."/>
        </authorList>
    </citation>
    <scope>NUCLEOTIDE SEQUENCE [LARGE SCALE GENOMIC DNA]</scope>
    <source>
        <strain evidence="2">UBA10378</strain>
    </source>
</reference>
<dbReference type="AlphaFoldDB" id="A0A356W7W1"/>
<keyword evidence="2" id="KW-0067">ATP-binding</keyword>
<organism evidence="2 3">
    <name type="scientific">Hyphomonas atlantica</name>
    <dbReference type="NCBI Taxonomy" id="1280948"/>
    <lineage>
        <taxon>Bacteria</taxon>
        <taxon>Pseudomonadati</taxon>
        <taxon>Pseudomonadota</taxon>
        <taxon>Alphaproteobacteria</taxon>
        <taxon>Hyphomonadales</taxon>
        <taxon>Hyphomonadaceae</taxon>
        <taxon>Hyphomonas</taxon>
    </lineage>
</organism>
<dbReference type="GO" id="GO:0005524">
    <property type="term" value="F:ATP binding"/>
    <property type="evidence" value="ECO:0007669"/>
    <property type="project" value="UniProtKB-KW"/>
</dbReference>
<dbReference type="Gene3D" id="3.30.565.10">
    <property type="entry name" value="Histidine kinase-like ATPase, C-terminal domain"/>
    <property type="match status" value="2"/>
</dbReference>
<protein>
    <submittedName>
        <fullName evidence="2">ATP-binding protein</fullName>
    </submittedName>
</protein>
<dbReference type="SUPFAM" id="SSF55874">
    <property type="entry name" value="ATPase domain of HSP90 chaperone/DNA topoisomerase II/histidine kinase"/>
    <property type="match status" value="2"/>
</dbReference>
<sequence length="998" mass="113057">MAKIRVRARAVDMLGRQQIAGIPTAIHELFKNAHDAYAKHAEVDYFREDQTFVLRDDGYGMTKEEFEGRWLTLGTESKVGANRELAPDYLDEGTPRRVVLGEKGIGRLAIATIGRQVLILSRAKKKDGLQDLVVSFVHWGLFEAPGIDLDKIVIPVETLPGGTLPGEVFVKKIVGQVADNVRDLAPDMSTEDVTGILNDLDAFTIYPDQVDEALKGLSLRNDGRGTHFYIMPADPILERDIEEVGSDDIAAPLHKMLLGFSNTMMPDRPLPEFLTAFRDHRRNGVVEDLIGRNEFFTPDEFESADHHFEGEIDAFGQFKGAISVYGMAPDPCTIEWPDGDGQQTACGPFRVKFAYVQGNSRESLLPPEDWGRISAKLNKIGGLYIYRDGIRVLPYGNSDVDFLNIERRRTKSASDWFFSYRRIFGAIELTYEHNTELREKAGREGFITNKAYRQLREIMENLFMALAKQFFRKDADRGGEFNKIRADLQHQNDLLKKREKRVSERRQKFEITLREFFNKVEEGKPQAAADKIRAETGRQLTAIEKLKDNDSAVSELLKLEGYVRREISDLRNEYTIKKGRGFSTSKKVQAQWYSYEDTRAKLEKDIFQPLSIWTDEAISAVAGQSTIALDRRRRAKKTLDDVRDNSLRIARAAGREALNEAKTLVEAVRKDSRERLSKTTENISKTLAEFAATETASLTDEQIKEKQEALQRRISEAAEEEIFRMEGVINQLHAMAEAINIGDSLSDETAALEASYVGAREQLDLFSDLAQVGTALGIVQHEFGATIRSVRENIQRLGAWADLDEELQQVYSDIRASFDHLDGYLSLFTPLNRRLQRHRIPISGEEIRRYLQELFGDRLERHDIRMIGTRDFDRKVIEGYASTYYPCFVNLVDNAIYWIVKGGVQERLITLDADDVGFTVTNTGPGISIDLKDWIFGFTNTEKDGGRGMGLYISKQTLTKEGADIILDNPGKENHPTFRIIVPEVTDQETGEEENGED</sequence>
<evidence type="ECO:0000259" key="1">
    <source>
        <dbReference type="PROSITE" id="PS50109"/>
    </source>
</evidence>
<dbReference type="Proteomes" id="UP000263957">
    <property type="component" value="Unassembled WGS sequence"/>
</dbReference>
<dbReference type="SMART" id="SM00387">
    <property type="entry name" value="HATPase_c"/>
    <property type="match status" value="1"/>
</dbReference>
<dbReference type="Pfam" id="PF19191">
    <property type="entry name" value="HEF_HK"/>
    <property type="match status" value="1"/>
</dbReference>
<dbReference type="EMBL" id="DOGS01000225">
    <property type="protein sequence ID" value="HBQ49423.1"/>
    <property type="molecule type" value="Genomic_DNA"/>
</dbReference>
<proteinExistence type="predicted"/>
<dbReference type="CDD" id="cd00075">
    <property type="entry name" value="HATPase"/>
    <property type="match status" value="1"/>
</dbReference>
<dbReference type="InterPro" id="IPR003594">
    <property type="entry name" value="HATPase_dom"/>
</dbReference>
<dbReference type="Pfam" id="PF13589">
    <property type="entry name" value="HATPase_c_3"/>
    <property type="match status" value="1"/>
</dbReference>
<name>A0A356W7W1_9PROT</name>
<dbReference type="Pfam" id="PF02518">
    <property type="entry name" value="HATPase_c"/>
    <property type="match status" value="1"/>
</dbReference>
<dbReference type="InterPro" id="IPR005467">
    <property type="entry name" value="His_kinase_dom"/>
</dbReference>